<dbReference type="InterPro" id="IPR003675">
    <property type="entry name" value="Rce1/LyrA-like_dom"/>
</dbReference>
<dbReference type="AlphaFoldDB" id="A0A164H6I3"/>
<dbReference type="Pfam" id="PF02517">
    <property type="entry name" value="Rce1-like"/>
    <property type="match status" value="1"/>
</dbReference>
<evidence type="ECO:0000313" key="3">
    <source>
        <dbReference type="EMBL" id="KZM68243.1"/>
    </source>
</evidence>
<evidence type="ECO:0000313" key="4">
    <source>
        <dbReference type="Proteomes" id="UP000076512"/>
    </source>
</evidence>
<sequence length="73" mass="7579">MLLGAVAEEVLVVAFLITRLRSLGWTENRSLLASAVLRGSYHLYQGLGGGGAPPPPPAPPHPAAPRPAPTWTG</sequence>
<feature type="domain" description="CAAX prenyl protease 2/Lysostaphin resistance protein A-like" evidence="2">
    <location>
        <begin position="2"/>
        <end position="46"/>
    </location>
</feature>
<proteinExistence type="predicted"/>
<dbReference type="Proteomes" id="UP000076512">
    <property type="component" value="Unassembled WGS sequence"/>
</dbReference>
<evidence type="ECO:0000259" key="2">
    <source>
        <dbReference type="Pfam" id="PF02517"/>
    </source>
</evidence>
<keyword evidence="4" id="KW-1185">Reference proteome</keyword>
<dbReference type="GO" id="GO:0004175">
    <property type="term" value="F:endopeptidase activity"/>
    <property type="evidence" value="ECO:0007669"/>
    <property type="project" value="UniProtKB-ARBA"/>
</dbReference>
<dbReference type="EMBL" id="LWGR01000021">
    <property type="protein sequence ID" value="KZM68243.1"/>
    <property type="molecule type" value="Genomic_DNA"/>
</dbReference>
<gene>
    <name evidence="3" type="ORF">AWN90_10035</name>
</gene>
<dbReference type="STRING" id="455432.AWN90_10035"/>
<reference evidence="3 4" key="1">
    <citation type="submission" date="2016-04" db="EMBL/GenBank/DDBJ databases">
        <authorList>
            <person name="Evans L.H."/>
            <person name="Alamgir A."/>
            <person name="Owens N."/>
            <person name="Weber N.D."/>
            <person name="Virtaneva K."/>
            <person name="Barbian K."/>
            <person name="Babar A."/>
            <person name="Rosenke K."/>
        </authorList>
    </citation>
    <scope>NUCLEOTIDE SEQUENCE [LARGE SCALE GENOMIC DNA]</scope>
    <source>
        <strain evidence="3 4">IFM 0406</strain>
    </source>
</reference>
<feature type="compositionally biased region" description="Pro residues" evidence="1">
    <location>
        <begin position="52"/>
        <end position="73"/>
    </location>
</feature>
<evidence type="ECO:0000256" key="1">
    <source>
        <dbReference type="SAM" id="MobiDB-lite"/>
    </source>
</evidence>
<name>A0A164H6I3_9NOCA</name>
<accession>A0A164H6I3</accession>
<comment type="caution">
    <text evidence="3">The sequence shown here is derived from an EMBL/GenBank/DDBJ whole genome shotgun (WGS) entry which is preliminary data.</text>
</comment>
<dbReference type="GO" id="GO:0080120">
    <property type="term" value="P:CAAX-box protein maturation"/>
    <property type="evidence" value="ECO:0007669"/>
    <property type="project" value="UniProtKB-ARBA"/>
</dbReference>
<feature type="region of interest" description="Disordered" evidence="1">
    <location>
        <begin position="48"/>
        <end position="73"/>
    </location>
</feature>
<organism evidence="3 4">
    <name type="scientific">Nocardia terpenica</name>
    <dbReference type="NCBI Taxonomy" id="455432"/>
    <lineage>
        <taxon>Bacteria</taxon>
        <taxon>Bacillati</taxon>
        <taxon>Actinomycetota</taxon>
        <taxon>Actinomycetes</taxon>
        <taxon>Mycobacteriales</taxon>
        <taxon>Nocardiaceae</taxon>
        <taxon>Nocardia</taxon>
    </lineage>
</organism>
<protein>
    <recommendedName>
        <fullName evidence="2">CAAX prenyl protease 2/Lysostaphin resistance protein A-like domain-containing protein</fullName>
    </recommendedName>
</protein>